<proteinExistence type="predicted"/>
<feature type="compositionally biased region" description="Basic and acidic residues" evidence="1">
    <location>
        <begin position="55"/>
        <end position="64"/>
    </location>
</feature>
<dbReference type="AlphaFoldDB" id="A0AAW1MVV4"/>
<gene>
    <name evidence="2" type="ORF">QE152_g4965</name>
</gene>
<comment type="caution">
    <text evidence="2">The sequence shown here is derived from an EMBL/GenBank/DDBJ whole genome shotgun (WGS) entry which is preliminary data.</text>
</comment>
<feature type="compositionally biased region" description="Basic and acidic residues" evidence="1">
    <location>
        <begin position="85"/>
        <end position="104"/>
    </location>
</feature>
<organism evidence="2 3">
    <name type="scientific">Popillia japonica</name>
    <name type="common">Japanese beetle</name>
    <dbReference type="NCBI Taxonomy" id="7064"/>
    <lineage>
        <taxon>Eukaryota</taxon>
        <taxon>Metazoa</taxon>
        <taxon>Ecdysozoa</taxon>
        <taxon>Arthropoda</taxon>
        <taxon>Hexapoda</taxon>
        <taxon>Insecta</taxon>
        <taxon>Pterygota</taxon>
        <taxon>Neoptera</taxon>
        <taxon>Endopterygota</taxon>
        <taxon>Coleoptera</taxon>
        <taxon>Polyphaga</taxon>
        <taxon>Scarabaeiformia</taxon>
        <taxon>Scarabaeidae</taxon>
        <taxon>Rutelinae</taxon>
        <taxon>Popillia</taxon>
    </lineage>
</organism>
<reference evidence="2 3" key="1">
    <citation type="journal article" date="2024" name="BMC Genomics">
        <title>De novo assembly and annotation of Popillia japonica's genome with initial clues to its potential as an invasive pest.</title>
        <authorList>
            <person name="Cucini C."/>
            <person name="Boschi S."/>
            <person name="Funari R."/>
            <person name="Cardaioli E."/>
            <person name="Iannotti N."/>
            <person name="Marturano G."/>
            <person name="Paoli F."/>
            <person name="Bruttini M."/>
            <person name="Carapelli A."/>
            <person name="Frati F."/>
            <person name="Nardi F."/>
        </authorList>
    </citation>
    <scope>NUCLEOTIDE SEQUENCE [LARGE SCALE GENOMIC DNA]</scope>
    <source>
        <strain evidence="2">DMR45628</strain>
    </source>
</reference>
<name>A0AAW1MVV4_POPJA</name>
<evidence type="ECO:0000313" key="3">
    <source>
        <dbReference type="Proteomes" id="UP001458880"/>
    </source>
</evidence>
<accession>A0AAW1MVV4</accession>
<dbReference type="Proteomes" id="UP001458880">
    <property type="component" value="Unassembled WGS sequence"/>
</dbReference>
<keyword evidence="3" id="KW-1185">Reference proteome</keyword>
<feature type="region of interest" description="Disordered" evidence="1">
    <location>
        <begin position="55"/>
        <end position="104"/>
    </location>
</feature>
<evidence type="ECO:0000256" key="1">
    <source>
        <dbReference type="SAM" id="MobiDB-lite"/>
    </source>
</evidence>
<sequence>MNTFPVVKPLSNFLDIAEVLLCERVPHLCDTVMAPIQFHNADDYQKNTFSQERETKVTSLREFEMPSSTARMSDDYQKNTFSQEHNADDYQKNTFSQERETKVTSLREFEMPSSTARMCTKRYFR</sequence>
<protein>
    <submittedName>
        <fullName evidence="2">Uncharacterized protein</fullName>
    </submittedName>
</protein>
<dbReference type="EMBL" id="JASPKY010000027">
    <property type="protein sequence ID" value="KAK9751506.1"/>
    <property type="molecule type" value="Genomic_DNA"/>
</dbReference>
<evidence type="ECO:0000313" key="2">
    <source>
        <dbReference type="EMBL" id="KAK9751506.1"/>
    </source>
</evidence>